<keyword evidence="12" id="KW-1185">Reference proteome</keyword>
<keyword evidence="7" id="KW-0472">Membrane</keyword>
<comment type="catalytic activity">
    <reaction evidence="1">
        <text>ATP + protein L-histidine = ADP + protein N-phospho-L-histidine.</text>
        <dbReference type="EC" id="2.7.13.3"/>
    </reaction>
</comment>
<feature type="transmembrane region" description="Helical" evidence="7">
    <location>
        <begin position="50"/>
        <end position="68"/>
    </location>
</feature>
<feature type="domain" description="PAS" evidence="9">
    <location>
        <begin position="243"/>
        <end position="313"/>
    </location>
</feature>
<dbReference type="PANTHER" id="PTHR43711:SF26">
    <property type="entry name" value="SENSOR HISTIDINE KINASE RCSC"/>
    <property type="match status" value="1"/>
</dbReference>
<dbReference type="InterPro" id="IPR035965">
    <property type="entry name" value="PAS-like_dom_sf"/>
</dbReference>
<dbReference type="Pfam" id="PF00512">
    <property type="entry name" value="HisKA"/>
    <property type="match status" value="1"/>
</dbReference>
<comment type="caution">
    <text evidence="11">The sequence shown here is derived from an EMBL/GenBank/DDBJ whole genome shotgun (WGS) entry which is preliminary data.</text>
</comment>
<evidence type="ECO:0000256" key="2">
    <source>
        <dbReference type="ARBA" id="ARBA00012438"/>
    </source>
</evidence>
<organism evidence="11 12">
    <name type="scientific">Rhizophlyctis rosea</name>
    <dbReference type="NCBI Taxonomy" id="64517"/>
    <lineage>
        <taxon>Eukaryota</taxon>
        <taxon>Fungi</taxon>
        <taxon>Fungi incertae sedis</taxon>
        <taxon>Chytridiomycota</taxon>
        <taxon>Chytridiomycota incertae sedis</taxon>
        <taxon>Chytridiomycetes</taxon>
        <taxon>Rhizophlyctidales</taxon>
        <taxon>Rhizophlyctidaceae</taxon>
        <taxon>Rhizophlyctis</taxon>
    </lineage>
</organism>
<protein>
    <recommendedName>
        <fullName evidence="2">histidine kinase</fullName>
        <ecNumber evidence="2">2.7.13.3</ecNumber>
    </recommendedName>
</protein>
<evidence type="ECO:0000256" key="5">
    <source>
        <dbReference type="ARBA" id="ARBA00023012"/>
    </source>
</evidence>
<evidence type="ECO:0000313" key="12">
    <source>
        <dbReference type="Proteomes" id="UP001212841"/>
    </source>
</evidence>
<dbReference type="Pfam" id="PF25487">
    <property type="entry name" value="ETR1_N"/>
    <property type="match status" value="1"/>
</dbReference>
<dbReference type="Pfam" id="PF08447">
    <property type="entry name" value="PAS_3"/>
    <property type="match status" value="1"/>
</dbReference>
<accession>A0AAD5SAE9</accession>
<dbReference type="InterPro" id="IPR036097">
    <property type="entry name" value="HisK_dim/P_sf"/>
</dbReference>
<name>A0AAD5SAE9_9FUNG</name>
<dbReference type="SUPFAM" id="SSF55874">
    <property type="entry name" value="ATPase domain of HSP90 chaperone/DNA topoisomerase II/histidine kinase"/>
    <property type="match status" value="1"/>
</dbReference>
<dbReference type="InterPro" id="IPR005467">
    <property type="entry name" value="His_kinase_dom"/>
</dbReference>
<feature type="non-terminal residue" evidence="11">
    <location>
        <position position="503"/>
    </location>
</feature>
<dbReference type="PROSITE" id="PS50113">
    <property type="entry name" value="PAC"/>
    <property type="match status" value="1"/>
</dbReference>
<dbReference type="InterPro" id="IPR050736">
    <property type="entry name" value="Sensor_HK_Regulatory"/>
</dbReference>
<feature type="transmembrane region" description="Helical" evidence="7">
    <location>
        <begin position="112"/>
        <end position="133"/>
    </location>
</feature>
<feature type="region of interest" description="Disordered" evidence="6">
    <location>
        <begin position="1"/>
        <end position="27"/>
    </location>
</feature>
<dbReference type="SUPFAM" id="SSF55785">
    <property type="entry name" value="PYP-like sensor domain (PAS domain)"/>
    <property type="match status" value="1"/>
</dbReference>
<dbReference type="PROSITE" id="PS50109">
    <property type="entry name" value="HIS_KIN"/>
    <property type="match status" value="1"/>
</dbReference>
<evidence type="ECO:0000256" key="7">
    <source>
        <dbReference type="SAM" id="Phobius"/>
    </source>
</evidence>
<dbReference type="InterPro" id="IPR013655">
    <property type="entry name" value="PAS_fold_3"/>
</dbReference>
<dbReference type="Gene3D" id="1.10.287.130">
    <property type="match status" value="1"/>
</dbReference>
<dbReference type="InterPro" id="IPR036890">
    <property type="entry name" value="HATPase_C_sf"/>
</dbReference>
<evidence type="ECO:0000313" key="11">
    <source>
        <dbReference type="EMBL" id="KAJ3049495.1"/>
    </source>
</evidence>
<evidence type="ECO:0000259" key="10">
    <source>
        <dbReference type="PROSITE" id="PS50113"/>
    </source>
</evidence>
<dbReference type="InterPro" id="IPR003661">
    <property type="entry name" value="HisK_dim/P_dom"/>
</dbReference>
<evidence type="ECO:0000259" key="9">
    <source>
        <dbReference type="PROSITE" id="PS50112"/>
    </source>
</evidence>
<keyword evidence="7" id="KW-1133">Transmembrane helix</keyword>
<evidence type="ECO:0000256" key="4">
    <source>
        <dbReference type="ARBA" id="ARBA00022777"/>
    </source>
</evidence>
<dbReference type="PANTHER" id="PTHR43711">
    <property type="entry name" value="TWO-COMPONENT HISTIDINE KINASE"/>
    <property type="match status" value="1"/>
</dbReference>
<keyword evidence="5" id="KW-0902">Two-component regulatory system</keyword>
<dbReference type="CDD" id="cd00130">
    <property type="entry name" value="PAS"/>
    <property type="match status" value="1"/>
</dbReference>
<dbReference type="InterPro" id="IPR000700">
    <property type="entry name" value="PAS-assoc_C"/>
</dbReference>
<dbReference type="GO" id="GO:0000155">
    <property type="term" value="F:phosphorelay sensor kinase activity"/>
    <property type="evidence" value="ECO:0007669"/>
    <property type="project" value="InterPro"/>
</dbReference>
<evidence type="ECO:0000259" key="8">
    <source>
        <dbReference type="PROSITE" id="PS50109"/>
    </source>
</evidence>
<dbReference type="Proteomes" id="UP001212841">
    <property type="component" value="Unassembled WGS sequence"/>
</dbReference>
<proteinExistence type="predicted"/>
<feature type="transmembrane region" description="Helical" evidence="7">
    <location>
        <begin position="80"/>
        <end position="100"/>
    </location>
</feature>
<dbReference type="PROSITE" id="PS50112">
    <property type="entry name" value="PAS"/>
    <property type="match status" value="1"/>
</dbReference>
<keyword evidence="4" id="KW-0418">Kinase</keyword>
<dbReference type="EMBL" id="JADGJD010000636">
    <property type="protein sequence ID" value="KAJ3049495.1"/>
    <property type="molecule type" value="Genomic_DNA"/>
</dbReference>
<feature type="domain" description="Histidine kinase" evidence="8">
    <location>
        <begin position="386"/>
        <end position="503"/>
    </location>
</feature>
<sequence>MWMAFVPAKTHRESTNNNNNEPSNILSTSPTIPTDLGPIKPRVASPWADGIIGVSYFAIPLELSVFLYQLPKTSFWQKVVIVLFVCFIAFCGIGHMLDAAGADIKLIIIDRYMTAAVSAVTAILSPVVLYYIAGAVLRAMRERSELIKERDMLTDVQSLAHLGNWEIELSDRGDPDVIFASDEWFRIFGVVRREGRVAAGGPATRRNTVVVRGGGHGDDCGESLLGDPRVSESSNDDCLEFRDRNGRVTGVDSEMTLLTGVSAVDLESGKRIDDPAETPSLSNLIAMDHYLSLVHEADRDAIQSAIRSALNHGLVYHLDQRAIRECDGRPIVIRAFGKPIYHLGKVVGLRGTAQDVTEEVEKTRELREAKDKALLESAHKDIFLATMSHELRTPLTSIIGHIELIEDTRLDETQRECVEHARLAATSLLSLINDVLDYSKLVAGVIELERQPTDMRMVLADVGVIAKTLRQDVTLELQAWNGPRVMADVTRIRQILVNLVGNA</sequence>
<dbReference type="SMART" id="SM00388">
    <property type="entry name" value="HisKA"/>
    <property type="match status" value="1"/>
</dbReference>
<dbReference type="EC" id="2.7.13.3" evidence="2"/>
<dbReference type="SUPFAM" id="SSF47384">
    <property type="entry name" value="Homodimeric domain of signal transducing histidine kinase"/>
    <property type="match status" value="1"/>
</dbReference>
<gene>
    <name evidence="11" type="ORF">HK097_009521</name>
</gene>
<keyword evidence="7" id="KW-0812">Transmembrane</keyword>
<dbReference type="CDD" id="cd00082">
    <property type="entry name" value="HisKA"/>
    <property type="match status" value="1"/>
</dbReference>
<dbReference type="InterPro" id="IPR000014">
    <property type="entry name" value="PAS"/>
</dbReference>
<dbReference type="InterPro" id="IPR058544">
    <property type="entry name" value="ETR1_N"/>
</dbReference>
<feature type="domain" description="PAC" evidence="10">
    <location>
        <begin position="316"/>
        <end position="368"/>
    </location>
</feature>
<dbReference type="AlphaFoldDB" id="A0AAD5SAE9"/>
<reference evidence="11" key="1">
    <citation type="submission" date="2020-05" db="EMBL/GenBank/DDBJ databases">
        <title>Phylogenomic resolution of chytrid fungi.</title>
        <authorList>
            <person name="Stajich J.E."/>
            <person name="Amses K."/>
            <person name="Simmons R."/>
            <person name="Seto K."/>
            <person name="Myers J."/>
            <person name="Bonds A."/>
            <person name="Quandt C.A."/>
            <person name="Barry K."/>
            <person name="Liu P."/>
            <person name="Grigoriev I."/>
            <person name="Longcore J.E."/>
            <person name="James T.Y."/>
        </authorList>
    </citation>
    <scope>NUCLEOTIDE SEQUENCE</scope>
    <source>
        <strain evidence="11">JEL0318</strain>
    </source>
</reference>
<evidence type="ECO:0000256" key="6">
    <source>
        <dbReference type="SAM" id="MobiDB-lite"/>
    </source>
</evidence>
<keyword evidence="3" id="KW-0808">Transferase</keyword>
<evidence type="ECO:0000256" key="1">
    <source>
        <dbReference type="ARBA" id="ARBA00000085"/>
    </source>
</evidence>
<dbReference type="Gene3D" id="3.30.450.20">
    <property type="entry name" value="PAS domain"/>
    <property type="match status" value="1"/>
</dbReference>
<evidence type="ECO:0000256" key="3">
    <source>
        <dbReference type="ARBA" id="ARBA00022679"/>
    </source>
</evidence>